<name>A0ABU1G6Y8_9GAMM</name>
<dbReference type="EMBL" id="JARWAK010000028">
    <property type="protein sequence ID" value="MDR5868709.1"/>
    <property type="molecule type" value="Genomic_DNA"/>
</dbReference>
<keyword evidence="1" id="KW-0472">Membrane</keyword>
<accession>A0ABU1G6Y8</accession>
<feature type="transmembrane region" description="Helical" evidence="1">
    <location>
        <begin position="280"/>
        <end position="299"/>
    </location>
</feature>
<evidence type="ECO:0000256" key="1">
    <source>
        <dbReference type="SAM" id="Phobius"/>
    </source>
</evidence>
<dbReference type="Proteomes" id="UP001264519">
    <property type="component" value="Unassembled WGS sequence"/>
</dbReference>
<dbReference type="RefSeq" id="WP_309654281.1">
    <property type="nucleotide sequence ID" value="NZ_JARWAK010000028.1"/>
</dbReference>
<keyword evidence="1" id="KW-0812">Transmembrane</keyword>
<organism evidence="2 3">
    <name type="scientific">Halomonas koreensis</name>
    <dbReference type="NCBI Taxonomy" id="245385"/>
    <lineage>
        <taxon>Bacteria</taxon>
        <taxon>Pseudomonadati</taxon>
        <taxon>Pseudomonadota</taxon>
        <taxon>Gammaproteobacteria</taxon>
        <taxon>Oceanospirillales</taxon>
        <taxon>Halomonadaceae</taxon>
        <taxon>Halomonas</taxon>
    </lineage>
</organism>
<evidence type="ECO:0000313" key="3">
    <source>
        <dbReference type="Proteomes" id="UP001264519"/>
    </source>
</evidence>
<reference evidence="2 3" key="1">
    <citation type="submission" date="2023-04" db="EMBL/GenBank/DDBJ databases">
        <title>A long-awaited taxogenomic arrangement of the family Halomonadaceae.</title>
        <authorList>
            <person name="De La Haba R."/>
            <person name="Chuvochina M."/>
            <person name="Wittouck S."/>
            <person name="Arahal D.R."/>
            <person name="Sanchez-Porro C."/>
            <person name="Hugenholtz P."/>
            <person name="Ventosa A."/>
        </authorList>
    </citation>
    <scope>NUCLEOTIDE SEQUENCE [LARGE SCALE GENOMIC DNA]</scope>
    <source>
        <strain evidence="2 3">DSM 23530</strain>
    </source>
</reference>
<keyword evidence="3" id="KW-1185">Reference proteome</keyword>
<comment type="caution">
    <text evidence="2">The sequence shown here is derived from an EMBL/GenBank/DDBJ whole genome shotgun (WGS) entry which is preliminary data.</text>
</comment>
<feature type="transmembrane region" description="Helical" evidence="1">
    <location>
        <begin position="79"/>
        <end position="100"/>
    </location>
</feature>
<protein>
    <submittedName>
        <fullName evidence="2">Uncharacterized protein</fullName>
    </submittedName>
</protein>
<sequence>MSAKENQTPRPDMAQPHQAGDIEPFPAGKVCYLSPAPLPTGSAPVDFNQAIGEVNDAYLDFGGSLPTPFTWQFTLGIPFISYFILAFLMPLALGVAGWIYGESVDMFFLVSGIVFEEVFFTISVICFFFLIMALLIKCQYHFKFRNDVPTRFHRQRREVAFAPGGGKPPIIVPWESVAAWVTQAQGATQYGVQRQYGLGLGFIDPETGQQHFLELPQPGLPLAMGLWESVRAYMEYEVHTREEIQDPNGLQRPGDPPYEGVHTFHNARRRLHRRHRDGEIGLFKVAMWYLWHILVLWTIPYHLAEWEIRAIQKAERKTLPASLEEWSQPLPREQWAQPSEALERLSAEVRRRQAEQSSRPITAIFAEVYAEEATLSA</sequence>
<evidence type="ECO:0000313" key="2">
    <source>
        <dbReference type="EMBL" id="MDR5868709.1"/>
    </source>
</evidence>
<proteinExistence type="predicted"/>
<gene>
    <name evidence="2" type="ORF">QC818_18140</name>
</gene>
<keyword evidence="1" id="KW-1133">Transmembrane helix</keyword>
<feature type="transmembrane region" description="Helical" evidence="1">
    <location>
        <begin position="106"/>
        <end position="136"/>
    </location>
</feature>